<name>A0A5E4LYG0_CAEEL</name>
<evidence type="ECO:0000313" key="3">
    <source>
        <dbReference type="Proteomes" id="UP000001940"/>
    </source>
</evidence>
<accession>A0A5E4LYG0</accession>
<dbReference type="Proteomes" id="UP000001940">
    <property type="component" value="Chromosome X"/>
</dbReference>
<dbReference type="FunCoup" id="A0A5E4LYG0">
    <property type="interactions" value="226"/>
</dbReference>
<organism evidence="2 3">
    <name type="scientific">Caenorhabditis elegans</name>
    <dbReference type="NCBI Taxonomy" id="6239"/>
    <lineage>
        <taxon>Eukaryota</taxon>
        <taxon>Metazoa</taxon>
        <taxon>Ecdysozoa</taxon>
        <taxon>Nematoda</taxon>
        <taxon>Chromadorea</taxon>
        <taxon>Rhabditida</taxon>
        <taxon>Rhabditina</taxon>
        <taxon>Rhabditomorpha</taxon>
        <taxon>Rhabditoidea</taxon>
        <taxon>Rhabditidae</taxon>
        <taxon>Peloderinae</taxon>
        <taxon>Caenorhabditis</taxon>
    </lineage>
</organism>
<dbReference type="InParanoid" id="A0A5E4LYG0"/>
<dbReference type="AGR" id="WB:WBGene00304814"/>
<proteinExistence type="predicted"/>
<evidence type="ECO:0000313" key="4">
    <source>
        <dbReference type="WormBase" id="F07G6.12"/>
    </source>
</evidence>
<sequence>MLNLMENHQVGIKEQIVTERMRMVRGATFLSSITTMLEEKTLQPVQDKSDFNENGEHTPFGLFEHGDIEDDYVY</sequence>
<dbReference type="WormBase" id="F07G6.12">
    <property type="protein sequence ID" value="CE53556"/>
    <property type="gene ID" value="WBGene00304814"/>
</dbReference>
<protein>
    <submittedName>
        <fullName evidence="2">Transposase</fullName>
    </submittedName>
</protein>
<feature type="compositionally biased region" description="Basic and acidic residues" evidence="1">
    <location>
        <begin position="44"/>
        <end position="56"/>
    </location>
</feature>
<dbReference type="AlphaFoldDB" id="A0A5E4LYG0"/>
<evidence type="ECO:0000256" key="1">
    <source>
        <dbReference type="SAM" id="MobiDB-lite"/>
    </source>
</evidence>
<keyword evidence="3" id="KW-1185">Reference proteome</keyword>
<reference evidence="2 3" key="1">
    <citation type="journal article" date="1998" name="Science">
        <title>Genome sequence of the nematode C. elegans: a platform for investigating biology.</title>
        <authorList>
            <consortium name="The C. elegans sequencing consortium"/>
            <person name="Sulson J.E."/>
            <person name="Waterston R."/>
        </authorList>
    </citation>
    <scope>NUCLEOTIDE SEQUENCE [LARGE SCALE GENOMIC DNA]</scope>
    <source>
        <strain evidence="2 3">Bristol N2</strain>
    </source>
</reference>
<feature type="region of interest" description="Disordered" evidence="1">
    <location>
        <begin position="44"/>
        <end position="63"/>
    </location>
</feature>
<evidence type="ECO:0000313" key="2">
    <source>
        <dbReference type="EMBL" id="VVC12350.1"/>
    </source>
</evidence>
<gene>
    <name evidence="2" type="ORF">CELE_F07G6.12</name>
    <name evidence="2 4" type="ORF">F07G6.12</name>
</gene>
<dbReference type="EMBL" id="BX284606">
    <property type="protein sequence ID" value="VVC12350.1"/>
    <property type="molecule type" value="Genomic_DNA"/>
</dbReference>